<comment type="caution">
    <text evidence="1">The sequence shown here is derived from an EMBL/GenBank/DDBJ whole genome shotgun (WGS) entry which is preliminary data.</text>
</comment>
<accession>A0A2V0QDA4</accession>
<evidence type="ECO:0000313" key="1">
    <source>
        <dbReference type="EMBL" id="GBH11153.1"/>
    </source>
</evidence>
<protein>
    <submittedName>
        <fullName evidence="1">Asp/Glu/hydantoin racemase</fullName>
    </submittedName>
</protein>
<dbReference type="Proteomes" id="UP000247480">
    <property type="component" value="Unassembled WGS sequence"/>
</dbReference>
<dbReference type="EMBL" id="BGJZ01000230">
    <property type="protein sequence ID" value="GBH11153.1"/>
    <property type="molecule type" value="Genomic_DNA"/>
</dbReference>
<gene>
    <name evidence="1" type="ORF">KPSA1_04589</name>
</gene>
<organism evidence="1 2">
    <name type="scientific">Pseudomonas syringae pv. actinidiae</name>
    <dbReference type="NCBI Taxonomy" id="103796"/>
    <lineage>
        <taxon>Bacteria</taxon>
        <taxon>Pseudomonadati</taxon>
        <taxon>Pseudomonadota</taxon>
        <taxon>Gammaproteobacteria</taxon>
        <taxon>Pseudomonadales</taxon>
        <taxon>Pseudomonadaceae</taxon>
        <taxon>Pseudomonas</taxon>
        <taxon>Pseudomonas syringae</taxon>
    </lineage>
</organism>
<name>A0A2V0QDA4_PSESF</name>
<dbReference type="AlphaFoldDB" id="A0A2V0QDA4"/>
<sequence>MMDVKKRHCREYRVETVFEPLTDCLFPHSEFNYIGRPPEAPIAGNLVLSAVLG</sequence>
<reference evidence="1 2" key="1">
    <citation type="submission" date="2018-04" db="EMBL/GenBank/DDBJ databases">
        <title>Draft genome sequence of Pseudomonas syringae pv. actinidiae biovar 1 strains isolated from kiwifruit in Kagawa prefecture.</title>
        <authorList>
            <person name="Tabuchi M."/>
            <person name="Saito M."/>
            <person name="Fujiwara S."/>
            <person name="Sasa N."/>
            <person name="Akimitsu K."/>
            <person name="Gomi K."/>
            <person name="Konishi-Sugita S."/>
            <person name="Hamano K."/>
            <person name="Kataoka I."/>
        </authorList>
    </citation>
    <scope>NUCLEOTIDE SEQUENCE [LARGE SCALE GENOMIC DNA]</scope>
    <source>
        <strain evidence="1 2">MAFF212206</strain>
    </source>
</reference>
<proteinExistence type="predicted"/>
<evidence type="ECO:0000313" key="2">
    <source>
        <dbReference type="Proteomes" id="UP000247480"/>
    </source>
</evidence>